<keyword evidence="4" id="KW-1185">Reference proteome</keyword>
<evidence type="ECO:0000313" key="3">
    <source>
        <dbReference type="EMBL" id="EJK48888.1"/>
    </source>
</evidence>
<gene>
    <name evidence="3" type="ORF">THAOC_32282</name>
</gene>
<evidence type="ECO:0000256" key="1">
    <source>
        <dbReference type="SAM" id="MobiDB-lite"/>
    </source>
</evidence>
<feature type="region of interest" description="Disordered" evidence="1">
    <location>
        <begin position="377"/>
        <end position="416"/>
    </location>
</feature>
<evidence type="ECO:0000256" key="2">
    <source>
        <dbReference type="SAM" id="SignalP"/>
    </source>
</evidence>
<feature type="chain" id="PRO_5003836698" evidence="2">
    <location>
        <begin position="28"/>
        <end position="441"/>
    </location>
</feature>
<name>K0R6C2_THAOC</name>
<feature type="compositionally biased region" description="Polar residues" evidence="1">
    <location>
        <begin position="387"/>
        <end position="396"/>
    </location>
</feature>
<dbReference type="Proteomes" id="UP000266841">
    <property type="component" value="Unassembled WGS sequence"/>
</dbReference>
<keyword evidence="2" id="KW-0732">Signal</keyword>
<comment type="caution">
    <text evidence="3">The sequence shown here is derived from an EMBL/GenBank/DDBJ whole genome shotgun (WGS) entry which is preliminary data.</text>
</comment>
<sequence>MKFVSIIFGSRRTFFFFSAVAIAGAAAQESCNEDDHHPDNGGYFFVGVGGESDTTNLDSAHGQKLPNATWAPGYYPYGQPVVCDSEQDRYCRAPCDTEPGCEQYLSTHTCSVLLFCPPEGMMDLQAIYQLPDFAAIDSCDFSNADELGIMNGPGTEGDDGCWAYTFELDHELTKYFFASKEGCEQGQKLAVEVNDFDMTADSCITIGLTTPRIRNCDCNLQIKPSTLGEPCRTAFSDSCNDSLLIEGDCCEQENCLSIYESYDHPEGKAKEDERQSNCNDSMPGLCYNEDGMGTDTNMMGSTNCCTQVCTGCGIIDSATAQWKECTSLDAEAGTASCGFLSRYAQEAHQCDYSLCKEGDHWHMDGDAYKTAFLGETEEDVKDPEQAEPSSGDTPLQPSVPEPSVDNIPDEPSASDPSSAIFLDGANVFVALLLMMSLVADV</sequence>
<organism evidence="3 4">
    <name type="scientific">Thalassiosira oceanica</name>
    <name type="common">Marine diatom</name>
    <dbReference type="NCBI Taxonomy" id="159749"/>
    <lineage>
        <taxon>Eukaryota</taxon>
        <taxon>Sar</taxon>
        <taxon>Stramenopiles</taxon>
        <taxon>Ochrophyta</taxon>
        <taxon>Bacillariophyta</taxon>
        <taxon>Coscinodiscophyceae</taxon>
        <taxon>Thalassiosirophycidae</taxon>
        <taxon>Thalassiosirales</taxon>
        <taxon>Thalassiosiraceae</taxon>
        <taxon>Thalassiosira</taxon>
    </lineage>
</organism>
<dbReference type="EMBL" id="AGNL01045331">
    <property type="protein sequence ID" value="EJK48888.1"/>
    <property type="molecule type" value="Genomic_DNA"/>
</dbReference>
<proteinExistence type="predicted"/>
<evidence type="ECO:0000313" key="4">
    <source>
        <dbReference type="Proteomes" id="UP000266841"/>
    </source>
</evidence>
<reference evidence="3 4" key="1">
    <citation type="journal article" date="2012" name="Genome Biol.">
        <title>Genome and low-iron response of an oceanic diatom adapted to chronic iron limitation.</title>
        <authorList>
            <person name="Lommer M."/>
            <person name="Specht M."/>
            <person name="Roy A.S."/>
            <person name="Kraemer L."/>
            <person name="Andreson R."/>
            <person name="Gutowska M.A."/>
            <person name="Wolf J."/>
            <person name="Bergner S.V."/>
            <person name="Schilhabel M.B."/>
            <person name="Klostermeier U.C."/>
            <person name="Beiko R.G."/>
            <person name="Rosenstiel P."/>
            <person name="Hippler M."/>
            <person name="Laroche J."/>
        </authorList>
    </citation>
    <scope>NUCLEOTIDE SEQUENCE [LARGE SCALE GENOMIC DNA]</scope>
    <source>
        <strain evidence="3 4">CCMP1005</strain>
    </source>
</reference>
<accession>K0R6C2</accession>
<dbReference type="AlphaFoldDB" id="K0R6C2"/>
<protein>
    <submittedName>
        <fullName evidence="3">Uncharacterized protein</fullName>
    </submittedName>
</protein>
<feature type="signal peptide" evidence="2">
    <location>
        <begin position="1"/>
        <end position="27"/>
    </location>
</feature>
<dbReference type="OrthoDB" id="10571909at2759"/>